<dbReference type="PIRSF" id="PIRSF005419">
    <property type="entry name" value="FlhA"/>
    <property type="match status" value="1"/>
</dbReference>
<feature type="transmembrane region" description="Helical" evidence="7">
    <location>
        <begin position="72"/>
        <end position="91"/>
    </location>
</feature>
<evidence type="ECO:0000256" key="3">
    <source>
        <dbReference type="ARBA" id="ARBA00022475"/>
    </source>
</evidence>
<feature type="transmembrane region" description="Helical" evidence="7">
    <location>
        <begin position="250"/>
        <end position="271"/>
    </location>
</feature>
<evidence type="ECO:0000256" key="1">
    <source>
        <dbReference type="ARBA" id="ARBA00004651"/>
    </source>
</evidence>
<feature type="transmembrane region" description="Helical" evidence="7">
    <location>
        <begin position="292"/>
        <end position="323"/>
    </location>
</feature>
<evidence type="ECO:0000313" key="10">
    <source>
        <dbReference type="Proteomes" id="UP000290253"/>
    </source>
</evidence>
<keyword evidence="5 7" id="KW-1133">Transmembrane helix</keyword>
<dbReference type="GO" id="GO:0005886">
    <property type="term" value="C:plasma membrane"/>
    <property type="evidence" value="ECO:0007669"/>
    <property type="project" value="UniProtKB-SubCell"/>
</dbReference>
<dbReference type="EMBL" id="SDMK01000002">
    <property type="protein sequence ID" value="RXS95657.1"/>
    <property type="molecule type" value="Genomic_DNA"/>
</dbReference>
<dbReference type="Proteomes" id="UP000290253">
    <property type="component" value="Unassembled WGS sequence"/>
</dbReference>
<comment type="caution">
    <text evidence="9">The sequence shown here is derived from an EMBL/GenBank/DDBJ whole genome shotgun (WGS) entry which is preliminary data.</text>
</comment>
<evidence type="ECO:0000256" key="4">
    <source>
        <dbReference type="ARBA" id="ARBA00022692"/>
    </source>
</evidence>
<feature type="transmembrane region" description="Helical" evidence="7">
    <location>
        <begin position="123"/>
        <end position="146"/>
    </location>
</feature>
<dbReference type="PANTHER" id="PTHR30161">
    <property type="entry name" value="FLAGELLAR EXPORT PROTEIN, MEMBRANE FLHA SUBUNIT-RELATED"/>
    <property type="match status" value="1"/>
</dbReference>
<keyword evidence="9" id="KW-0966">Cell projection</keyword>
<dbReference type="InterPro" id="IPR001712">
    <property type="entry name" value="T3SS_FHIPEP"/>
</dbReference>
<dbReference type="Gene3D" id="3.40.30.60">
    <property type="entry name" value="FHIPEP family, domain 1"/>
    <property type="match status" value="1"/>
</dbReference>
<dbReference type="PRINTS" id="PR00949">
    <property type="entry name" value="TYPE3IMAPROT"/>
</dbReference>
<feature type="transmembrane region" description="Helical" evidence="7">
    <location>
        <begin position="21"/>
        <end position="40"/>
    </location>
</feature>
<gene>
    <name evidence="7 9" type="primary">flhA</name>
    <name evidence="9" type="ORF">ESZ00_13975</name>
</gene>
<keyword evidence="7" id="KW-1005">Bacterial flagellum biogenesis</keyword>
<dbReference type="GO" id="GO:0044780">
    <property type="term" value="P:bacterial-type flagellum assembly"/>
    <property type="evidence" value="ECO:0007669"/>
    <property type="project" value="InterPro"/>
</dbReference>
<keyword evidence="6 7" id="KW-0472">Membrane</keyword>
<organism evidence="9 10">
    <name type="scientific">Silvibacterium dinghuense</name>
    <dbReference type="NCBI Taxonomy" id="1560006"/>
    <lineage>
        <taxon>Bacteria</taxon>
        <taxon>Pseudomonadati</taxon>
        <taxon>Acidobacteriota</taxon>
        <taxon>Terriglobia</taxon>
        <taxon>Terriglobales</taxon>
        <taxon>Acidobacteriaceae</taxon>
        <taxon>Silvibacterium</taxon>
    </lineage>
</organism>
<evidence type="ECO:0000256" key="5">
    <source>
        <dbReference type="ARBA" id="ARBA00022989"/>
    </source>
</evidence>
<comment type="similarity">
    <text evidence="2 7">Belongs to the FHIPEP (flagella/HR/invasion proteins export pore) family.</text>
</comment>
<sequence>MSRTVVSPAVKKREALRGARELVLPLSAISVIFVMLIPIPALLMDLLLAMSMAASVLVFLAAVQVRKAVDLSVFPTLLLLLTLFRLSLNIASSRRILLHGSEGTAAAGHVIESFGQFVVGGNYVVGFVLFLALIAIQFLVVSHGAVRTAEVTARFTLDALPGKQMAIDADMNAGLIDEAGARARRQAVAQEAEFYGAMDGAARFNQRDALATILITAINIVAGLLIGTLQQGAPLDEAVRTYTILTVGDGLVTMIPSLLVSVAGGIVLTRASSSGALGDELGSQLFRRRPTLYVGGAVMGALCLVPGLPKLPFLLLAMVLLVAARRLRGEAKQESTATGREQGAGAKSATDSPIALPRSDELSLEIGFQLIPLVDEKQGGQMLSRVRTLRRSLSAELGFLIPPVHISDNLRLRPREYVISLRGLEIGRWQTESNLLLAVSAEADPRPVPGKETREPAFGVAARWISPGLENQATAAGYAVVDLVTAITTHLGELIRRHAHELLGRSETKRLLDSLNESHPKLVEELVPKVLTLGEIQRVLQQLLREQVSIRELGTILEALLETAPANKSLPALVEAARRALGRRILQPWLDADGTLRVLTLDAAIEEELPALLQGEGTTTRLLGEGRPANSLRRLADSVKQLIGPPTASAPPVLLCPSPARFYLRRWLEPVLPRLAVVAPAEIPPDIRMRPVGLVR</sequence>
<dbReference type="OrthoDB" id="9759185at2"/>
<evidence type="ECO:0000256" key="2">
    <source>
        <dbReference type="ARBA" id="ARBA00008835"/>
    </source>
</evidence>
<dbReference type="InterPro" id="IPR042196">
    <property type="entry name" value="FHIPEP_4"/>
</dbReference>
<dbReference type="NCBIfam" id="TIGR01398">
    <property type="entry name" value="FlhA"/>
    <property type="match status" value="1"/>
</dbReference>
<dbReference type="RefSeq" id="WP_129208853.1">
    <property type="nucleotide sequence ID" value="NZ_BMGU01000004.1"/>
</dbReference>
<dbReference type="AlphaFoldDB" id="A0A4Q1SEV0"/>
<dbReference type="Pfam" id="PF00771">
    <property type="entry name" value="FHIPEP"/>
    <property type="match status" value="1"/>
</dbReference>
<keyword evidence="7" id="KW-0813">Transport</keyword>
<name>A0A4Q1SEV0_9BACT</name>
<feature type="transmembrane region" description="Helical" evidence="7">
    <location>
        <begin position="46"/>
        <end position="65"/>
    </location>
</feature>
<dbReference type="InterPro" id="IPR042194">
    <property type="entry name" value="FHIPEP_1"/>
</dbReference>
<keyword evidence="10" id="KW-1185">Reference proteome</keyword>
<keyword evidence="4 7" id="KW-0812">Transmembrane</keyword>
<protein>
    <recommendedName>
        <fullName evidence="7">Flagellar biosynthesis protein FlhA</fullName>
    </recommendedName>
</protein>
<keyword evidence="9" id="KW-0969">Cilium</keyword>
<dbReference type="PANTHER" id="PTHR30161:SF1">
    <property type="entry name" value="FLAGELLAR BIOSYNTHESIS PROTEIN FLHA-RELATED"/>
    <property type="match status" value="1"/>
</dbReference>
<reference evidence="9 10" key="1">
    <citation type="journal article" date="2016" name="Int. J. Syst. Evol. Microbiol.">
        <title>Acidipila dinghuensis sp. nov., an acidobacterium isolated from forest soil.</title>
        <authorList>
            <person name="Jiang Y.W."/>
            <person name="Wang J."/>
            <person name="Chen M.H."/>
            <person name="Lv Y.Y."/>
            <person name="Qiu L.H."/>
        </authorList>
    </citation>
    <scope>NUCLEOTIDE SEQUENCE [LARGE SCALE GENOMIC DNA]</scope>
    <source>
        <strain evidence="9 10">DHOF10</strain>
    </source>
</reference>
<evidence type="ECO:0000256" key="7">
    <source>
        <dbReference type="RuleBase" id="RU364093"/>
    </source>
</evidence>
<accession>A0A4Q1SEV0</accession>
<comment type="subcellular location">
    <subcellularLocation>
        <location evidence="1 7">Cell membrane</location>
        <topology evidence="1 7">Multi-pass membrane protein</topology>
    </subcellularLocation>
</comment>
<comment type="function">
    <text evidence="7">Required for formation of the rod structure of the flagellar apparatus. Together with FliI and FliH, may constitute the export apparatus of flagellin.</text>
</comment>
<dbReference type="InterPro" id="IPR042193">
    <property type="entry name" value="FHIPEP_3"/>
</dbReference>
<feature type="transmembrane region" description="Helical" evidence="7">
    <location>
        <begin position="209"/>
        <end position="230"/>
    </location>
</feature>
<evidence type="ECO:0000256" key="8">
    <source>
        <dbReference type="SAM" id="MobiDB-lite"/>
    </source>
</evidence>
<dbReference type="InterPro" id="IPR006301">
    <property type="entry name" value="FlhA"/>
</dbReference>
<evidence type="ECO:0000313" key="9">
    <source>
        <dbReference type="EMBL" id="RXS95657.1"/>
    </source>
</evidence>
<keyword evidence="3 7" id="KW-1003">Cell membrane</keyword>
<keyword evidence="7" id="KW-1006">Bacterial flagellum protein export</keyword>
<keyword evidence="9" id="KW-0282">Flagellum</keyword>
<dbReference type="GO" id="GO:0009306">
    <property type="term" value="P:protein secretion"/>
    <property type="evidence" value="ECO:0007669"/>
    <property type="project" value="InterPro"/>
</dbReference>
<feature type="region of interest" description="Disordered" evidence="8">
    <location>
        <begin position="332"/>
        <end position="354"/>
    </location>
</feature>
<dbReference type="Gene3D" id="1.10.8.540">
    <property type="entry name" value="FHIPEP family, domain 3"/>
    <property type="match status" value="1"/>
</dbReference>
<keyword evidence="7" id="KW-0653">Protein transport</keyword>
<evidence type="ECO:0000256" key="6">
    <source>
        <dbReference type="ARBA" id="ARBA00023136"/>
    </source>
</evidence>
<dbReference type="Gene3D" id="3.40.50.12790">
    <property type="entry name" value="FHIPEP family, domain 4"/>
    <property type="match status" value="1"/>
</dbReference>
<proteinExistence type="inferred from homology"/>